<gene>
    <name evidence="1" type="ORF">EZS27_013743</name>
</gene>
<organism evidence="1">
    <name type="scientific">termite gut metagenome</name>
    <dbReference type="NCBI Taxonomy" id="433724"/>
    <lineage>
        <taxon>unclassified sequences</taxon>
        <taxon>metagenomes</taxon>
        <taxon>organismal metagenomes</taxon>
    </lineage>
</organism>
<dbReference type="AlphaFoldDB" id="A0A5J4RW89"/>
<sequence length="83" mass="9453">MVGGYYKPTLNIYEEFDIKDERRAASILEYNDEFAIFGQTRRFYSTVDDESGFQINKWMEPFSYGSVDANGAGSSPYVNPNGD</sequence>
<protein>
    <submittedName>
        <fullName evidence="1">Uncharacterized protein</fullName>
    </submittedName>
</protein>
<evidence type="ECO:0000313" key="1">
    <source>
        <dbReference type="EMBL" id="KAA6338227.1"/>
    </source>
</evidence>
<name>A0A5J4RW89_9ZZZZ</name>
<accession>A0A5J4RW89</accession>
<reference evidence="1" key="1">
    <citation type="submission" date="2019-03" db="EMBL/GenBank/DDBJ databases">
        <title>Single cell metagenomics reveals metabolic interactions within the superorganism composed of flagellate Streblomastix strix and complex community of Bacteroidetes bacteria on its surface.</title>
        <authorList>
            <person name="Treitli S.C."/>
            <person name="Kolisko M."/>
            <person name="Husnik F."/>
            <person name="Keeling P."/>
            <person name="Hampl V."/>
        </authorList>
    </citation>
    <scope>NUCLEOTIDE SEQUENCE</scope>
    <source>
        <strain evidence="1">STM</strain>
    </source>
</reference>
<proteinExistence type="predicted"/>
<comment type="caution">
    <text evidence="1">The sequence shown here is derived from an EMBL/GenBank/DDBJ whole genome shotgun (WGS) entry which is preliminary data.</text>
</comment>
<dbReference type="EMBL" id="SNRY01000633">
    <property type="protein sequence ID" value="KAA6338227.1"/>
    <property type="molecule type" value="Genomic_DNA"/>
</dbReference>